<accession>A0ABD2Z849</accession>
<dbReference type="SMART" id="SM00054">
    <property type="entry name" value="EFh"/>
    <property type="match status" value="2"/>
</dbReference>
<dbReference type="SUPFAM" id="SSF47473">
    <property type="entry name" value="EF-hand"/>
    <property type="match status" value="1"/>
</dbReference>
<name>A0ABD2Z849_9GENT</name>
<evidence type="ECO:0000313" key="3">
    <source>
        <dbReference type="EMBL" id="KAL3514510.1"/>
    </source>
</evidence>
<comment type="caution">
    <text evidence="3">The sequence shown here is derived from an EMBL/GenBank/DDBJ whole genome shotgun (WGS) entry which is preliminary data.</text>
</comment>
<organism evidence="3 4">
    <name type="scientific">Cinchona calisaya</name>
    <dbReference type="NCBI Taxonomy" id="153742"/>
    <lineage>
        <taxon>Eukaryota</taxon>
        <taxon>Viridiplantae</taxon>
        <taxon>Streptophyta</taxon>
        <taxon>Embryophyta</taxon>
        <taxon>Tracheophyta</taxon>
        <taxon>Spermatophyta</taxon>
        <taxon>Magnoliopsida</taxon>
        <taxon>eudicotyledons</taxon>
        <taxon>Gunneridae</taxon>
        <taxon>Pentapetalae</taxon>
        <taxon>asterids</taxon>
        <taxon>lamiids</taxon>
        <taxon>Gentianales</taxon>
        <taxon>Rubiaceae</taxon>
        <taxon>Cinchonoideae</taxon>
        <taxon>Cinchoneae</taxon>
        <taxon>Cinchona</taxon>
    </lineage>
</organism>
<dbReference type="InterPro" id="IPR018247">
    <property type="entry name" value="EF_Hand_1_Ca_BS"/>
</dbReference>
<feature type="domain" description="EF-hand" evidence="2">
    <location>
        <begin position="22"/>
        <end position="57"/>
    </location>
</feature>
<proteinExistence type="predicted"/>
<dbReference type="Gene3D" id="1.10.238.10">
    <property type="entry name" value="EF-hand"/>
    <property type="match status" value="1"/>
</dbReference>
<protein>
    <recommendedName>
        <fullName evidence="2">EF-hand domain-containing protein</fullName>
    </recommendedName>
</protein>
<dbReference type="CDD" id="cd00051">
    <property type="entry name" value="EFh"/>
    <property type="match status" value="1"/>
</dbReference>
<dbReference type="InterPro" id="IPR011992">
    <property type="entry name" value="EF-hand-dom_pair"/>
</dbReference>
<dbReference type="PROSITE" id="PS00018">
    <property type="entry name" value="EF_HAND_1"/>
    <property type="match status" value="2"/>
</dbReference>
<evidence type="ECO:0000259" key="2">
    <source>
        <dbReference type="PROSITE" id="PS50222"/>
    </source>
</evidence>
<dbReference type="Proteomes" id="UP001630127">
    <property type="component" value="Unassembled WGS sequence"/>
</dbReference>
<gene>
    <name evidence="3" type="ORF">ACH5RR_027227</name>
</gene>
<dbReference type="PROSITE" id="PS50222">
    <property type="entry name" value="EF_HAND_2"/>
    <property type="match status" value="2"/>
</dbReference>
<evidence type="ECO:0000313" key="4">
    <source>
        <dbReference type="Proteomes" id="UP001630127"/>
    </source>
</evidence>
<reference evidence="3 4" key="1">
    <citation type="submission" date="2024-11" db="EMBL/GenBank/DDBJ databases">
        <title>A near-complete genome assembly of Cinchona calisaya.</title>
        <authorList>
            <person name="Lian D.C."/>
            <person name="Zhao X.W."/>
            <person name="Wei L."/>
        </authorList>
    </citation>
    <scope>NUCLEOTIDE SEQUENCE [LARGE SCALE GENOMIC DNA]</scope>
    <source>
        <tissue evidence="3">Nenye</tissue>
    </source>
</reference>
<dbReference type="InterPro" id="IPR002048">
    <property type="entry name" value="EF_hand_dom"/>
</dbReference>
<keyword evidence="4" id="KW-1185">Reference proteome</keyword>
<dbReference type="Pfam" id="PF13499">
    <property type="entry name" value="EF-hand_7"/>
    <property type="match status" value="1"/>
</dbReference>
<feature type="domain" description="EF-hand" evidence="2">
    <location>
        <begin position="67"/>
        <end position="93"/>
    </location>
</feature>
<keyword evidence="1" id="KW-0106">Calcium</keyword>
<evidence type="ECO:0000256" key="1">
    <source>
        <dbReference type="ARBA" id="ARBA00022837"/>
    </source>
</evidence>
<sequence length="108" mass="12039">MPLIYPSITITIGNNKALSVPLTAEQLKGFFEQCDKNGDGRLDRAELKEAFKRLGAMIPSWRAARGIHHADANGDGYIDEEEMTGLVNYALRLGYTVNELNPVRFTKI</sequence>
<dbReference type="EMBL" id="JBJUIK010000011">
    <property type="protein sequence ID" value="KAL3514510.1"/>
    <property type="molecule type" value="Genomic_DNA"/>
</dbReference>
<dbReference type="AlphaFoldDB" id="A0ABD2Z849"/>